<dbReference type="InterPro" id="IPR001734">
    <property type="entry name" value="Na/solute_symporter"/>
</dbReference>
<dbReference type="AlphaFoldDB" id="W4RR57"/>
<name>W4RR57_9BACI</name>
<dbReference type="GO" id="GO:0006814">
    <property type="term" value="P:sodium ion transport"/>
    <property type="evidence" value="ECO:0007669"/>
    <property type="project" value="UniProtKB-KW"/>
</dbReference>
<evidence type="ECO:0000256" key="1">
    <source>
        <dbReference type="ARBA" id="ARBA00004651"/>
    </source>
</evidence>
<evidence type="ECO:0000256" key="5">
    <source>
        <dbReference type="ARBA" id="ARBA00022692"/>
    </source>
</evidence>
<evidence type="ECO:0000256" key="13">
    <source>
        <dbReference type="RuleBase" id="RU362091"/>
    </source>
</evidence>
<keyword evidence="9" id="KW-0406">Ion transport</keyword>
<organism evidence="15 16">
    <name type="scientific">Mesobacillus boroniphilus JCM 21738</name>
    <dbReference type="NCBI Taxonomy" id="1294265"/>
    <lineage>
        <taxon>Bacteria</taxon>
        <taxon>Bacillati</taxon>
        <taxon>Bacillota</taxon>
        <taxon>Bacilli</taxon>
        <taxon>Bacillales</taxon>
        <taxon>Bacillaceae</taxon>
        <taxon>Mesobacillus</taxon>
    </lineage>
</organism>
<reference evidence="15 16" key="1">
    <citation type="submission" date="2013-12" db="EMBL/GenBank/DDBJ databases">
        <title>NBRP : Genome information of microbial organism related human and environment.</title>
        <authorList>
            <person name="Hattori M."/>
            <person name="Oshima K."/>
            <person name="Inaba H."/>
            <person name="Suda W."/>
            <person name="Sakamoto M."/>
            <person name="Iino T."/>
            <person name="Kitahara M."/>
            <person name="Oshida Y."/>
            <person name="Iida T."/>
            <person name="Kudo T."/>
            <person name="Itoh T."/>
            <person name="Ahmed I."/>
            <person name="Ohkuma M."/>
        </authorList>
    </citation>
    <scope>NUCLEOTIDE SEQUENCE [LARGE SCALE GENOMIC DNA]</scope>
    <source>
        <strain evidence="15 16">JCM 21738</strain>
    </source>
</reference>
<keyword evidence="16" id="KW-1185">Reference proteome</keyword>
<dbReference type="PANTHER" id="PTHR48086:SF3">
    <property type="entry name" value="SODIUM_PROLINE SYMPORTER"/>
    <property type="match status" value="1"/>
</dbReference>
<keyword evidence="5 14" id="KW-0812">Transmembrane</keyword>
<keyword evidence="3" id="KW-0813">Transport</keyword>
<dbReference type="eggNOG" id="COG0591">
    <property type="taxonomic scope" value="Bacteria"/>
</dbReference>
<dbReference type="InterPro" id="IPR050277">
    <property type="entry name" value="Sodium:Solute_Symporter"/>
</dbReference>
<evidence type="ECO:0000256" key="14">
    <source>
        <dbReference type="SAM" id="Phobius"/>
    </source>
</evidence>
<dbReference type="Pfam" id="PF00474">
    <property type="entry name" value="SSF"/>
    <property type="match status" value="1"/>
</dbReference>
<evidence type="ECO:0000256" key="4">
    <source>
        <dbReference type="ARBA" id="ARBA00022475"/>
    </source>
</evidence>
<keyword evidence="8" id="KW-0915">Sodium</keyword>
<evidence type="ECO:0000256" key="7">
    <source>
        <dbReference type="ARBA" id="ARBA00022989"/>
    </source>
</evidence>
<evidence type="ECO:0000256" key="8">
    <source>
        <dbReference type="ARBA" id="ARBA00023053"/>
    </source>
</evidence>
<gene>
    <name evidence="15" type="ORF">JCM21738_3517</name>
</gene>
<dbReference type="InterPro" id="IPR038377">
    <property type="entry name" value="Na/Glc_symporter_sf"/>
</dbReference>
<dbReference type="Gene3D" id="1.20.1730.10">
    <property type="entry name" value="Sodium/glucose cotransporter"/>
    <property type="match status" value="1"/>
</dbReference>
<evidence type="ECO:0000256" key="2">
    <source>
        <dbReference type="ARBA" id="ARBA00006434"/>
    </source>
</evidence>
<protein>
    <submittedName>
        <fullName evidence="15">Sodium-solute symporter</fullName>
    </submittedName>
</protein>
<feature type="transmembrane region" description="Helical" evidence="14">
    <location>
        <begin position="6"/>
        <end position="24"/>
    </location>
</feature>
<evidence type="ECO:0000313" key="16">
    <source>
        <dbReference type="Proteomes" id="UP000018949"/>
    </source>
</evidence>
<comment type="catalytic activity">
    <reaction evidence="12">
        <text>L-proline(in) + Na(+)(in) = L-proline(out) + Na(+)(out)</text>
        <dbReference type="Rhea" id="RHEA:28967"/>
        <dbReference type="ChEBI" id="CHEBI:29101"/>
        <dbReference type="ChEBI" id="CHEBI:60039"/>
    </reaction>
</comment>
<dbReference type="PANTHER" id="PTHR48086">
    <property type="entry name" value="SODIUM/PROLINE SYMPORTER-RELATED"/>
    <property type="match status" value="1"/>
</dbReference>
<evidence type="ECO:0000256" key="12">
    <source>
        <dbReference type="ARBA" id="ARBA00033708"/>
    </source>
</evidence>
<keyword evidence="7 14" id="KW-1133">Transmembrane helix</keyword>
<comment type="subcellular location">
    <subcellularLocation>
        <location evidence="1">Cell membrane</location>
        <topology evidence="1">Multi-pass membrane protein</topology>
    </subcellularLocation>
</comment>
<evidence type="ECO:0000256" key="6">
    <source>
        <dbReference type="ARBA" id="ARBA00022847"/>
    </source>
</evidence>
<accession>W4RR57</accession>
<evidence type="ECO:0000256" key="11">
    <source>
        <dbReference type="ARBA" id="ARBA00023201"/>
    </source>
</evidence>
<evidence type="ECO:0000256" key="3">
    <source>
        <dbReference type="ARBA" id="ARBA00022448"/>
    </source>
</evidence>
<dbReference type="GO" id="GO:0005886">
    <property type="term" value="C:plasma membrane"/>
    <property type="evidence" value="ECO:0007669"/>
    <property type="project" value="UniProtKB-SubCell"/>
</dbReference>
<sequence>MGASLTVIAIVIIYLGIMVMIGYISSKKINDNEDFLVAGRKMGPWLLAGSLAATEVGGGSSLGVVEKAYGEWGLSAVWYVITMAIAFIVLAFLAPMLREAAVKTVPEYSADEMVKPIHWSRRLSCCFRWSG</sequence>
<evidence type="ECO:0000256" key="10">
    <source>
        <dbReference type="ARBA" id="ARBA00023136"/>
    </source>
</evidence>
<keyword evidence="4" id="KW-1003">Cell membrane</keyword>
<keyword evidence="10 14" id="KW-0472">Membrane</keyword>
<evidence type="ECO:0000313" key="15">
    <source>
        <dbReference type="EMBL" id="GAE46602.1"/>
    </source>
</evidence>
<feature type="transmembrane region" description="Helical" evidence="14">
    <location>
        <begin position="76"/>
        <end position="94"/>
    </location>
</feature>
<keyword evidence="6" id="KW-0769">Symport</keyword>
<dbReference type="Proteomes" id="UP000018949">
    <property type="component" value="Unassembled WGS sequence"/>
</dbReference>
<evidence type="ECO:0000256" key="9">
    <source>
        <dbReference type="ARBA" id="ARBA00023065"/>
    </source>
</evidence>
<dbReference type="EMBL" id="BAUW01000048">
    <property type="protein sequence ID" value="GAE46602.1"/>
    <property type="molecule type" value="Genomic_DNA"/>
</dbReference>
<comment type="similarity">
    <text evidence="2 13">Belongs to the sodium:solute symporter (SSF) (TC 2.A.21) family.</text>
</comment>
<dbReference type="RefSeq" id="WP_023626234.1">
    <property type="nucleotide sequence ID" value="NZ_BAUW01000048.1"/>
</dbReference>
<comment type="caution">
    <text evidence="15">The sequence shown here is derived from an EMBL/GenBank/DDBJ whole genome shotgun (WGS) entry which is preliminary data.</text>
</comment>
<dbReference type="PROSITE" id="PS50283">
    <property type="entry name" value="NA_SOLUT_SYMP_3"/>
    <property type="match status" value="1"/>
</dbReference>
<dbReference type="GO" id="GO:0015293">
    <property type="term" value="F:symporter activity"/>
    <property type="evidence" value="ECO:0007669"/>
    <property type="project" value="UniProtKB-KW"/>
</dbReference>
<keyword evidence="11" id="KW-0739">Sodium transport</keyword>
<proteinExistence type="inferred from homology"/>